<evidence type="ECO:0000313" key="1">
    <source>
        <dbReference type="EMBL" id="THV69432.1"/>
    </source>
</evidence>
<comment type="caution">
    <text evidence="1">The sequence shown here is derived from an EMBL/GenBank/DDBJ whole genome shotgun (WGS) entry which is preliminary data.</text>
</comment>
<gene>
    <name evidence="1" type="ORF">D6D28_05899</name>
</gene>
<accession>A0A4S8SFS7</accession>
<protein>
    <submittedName>
        <fullName evidence="1">Uncharacterized protein</fullName>
    </submittedName>
</protein>
<evidence type="ECO:0000313" key="2">
    <source>
        <dbReference type="Proteomes" id="UP000304951"/>
    </source>
</evidence>
<dbReference type="AlphaFoldDB" id="A0A4S8SFS7"/>
<organism evidence="1 2">
    <name type="scientific">Aureobasidium pullulans</name>
    <name type="common">Black yeast</name>
    <name type="synonym">Pullularia pullulans</name>
    <dbReference type="NCBI Taxonomy" id="5580"/>
    <lineage>
        <taxon>Eukaryota</taxon>
        <taxon>Fungi</taxon>
        <taxon>Dikarya</taxon>
        <taxon>Ascomycota</taxon>
        <taxon>Pezizomycotina</taxon>
        <taxon>Dothideomycetes</taxon>
        <taxon>Dothideomycetidae</taxon>
        <taxon>Dothideales</taxon>
        <taxon>Saccotheciaceae</taxon>
        <taxon>Aureobasidium</taxon>
    </lineage>
</organism>
<sequence length="72" mass="8101">MRTRITGKFKSFRYGWRNLMIRDTGGNEVSLTPDSSASSIDLTSVIEELGHDVEANNRQQAPTEMPNFRQAA</sequence>
<proteinExistence type="predicted"/>
<dbReference type="Proteomes" id="UP000304951">
    <property type="component" value="Unassembled WGS sequence"/>
</dbReference>
<dbReference type="EMBL" id="QZAF01000254">
    <property type="protein sequence ID" value="THV69432.1"/>
    <property type="molecule type" value="Genomic_DNA"/>
</dbReference>
<reference evidence="1 2" key="1">
    <citation type="submission" date="2018-10" db="EMBL/GenBank/DDBJ databases">
        <title>Fifty Aureobasidium pullulans genomes reveal a recombining polyextremotolerant generalist.</title>
        <authorList>
            <person name="Gostincar C."/>
            <person name="Turk M."/>
            <person name="Zajc J."/>
            <person name="Gunde-Cimerman N."/>
        </authorList>
    </citation>
    <scope>NUCLEOTIDE SEQUENCE [LARGE SCALE GENOMIC DNA]</scope>
    <source>
        <strain evidence="1 2">EXF-11900</strain>
    </source>
</reference>
<name>A0A4S8SFS7_AURPU</name>